<evidence type="ECO:0000313" key="3">
    <source>
        <dbReference type="Proteomes" id="UP001138751"/>
    </source>
</evidence>
<sequence>MLAVTLSARSSWWPAYLLLAAAHVWFAARMPLAALPPASHDDALFVRLGMEILNGQWLGGYTHMTLAKGPFYPLFIAVSALVGMPILASQAAVHAAASWTLARALRPWLGSEWAALFLFILVLANPMAFEAQQMRVIREGLYTPLTLLVLGLAIWAVRTRHGPWRPALASAARLGAALAGFWLTREEGLWILPALVGALLLALLHDARDAERRPRWRRTLASAGVAGVVAVGGVGLFQLANLVRYGVADVVEFKQREFVSAYAALTRITPPAPVARHVVATPETLALAFEASPAAARLAEAFASPMHAGFIAQGCEVYQISPCDGATRAAWFMWALREAAGAAGLHRTARNARAFYGQMAAEVNAACDAGLIPCGPARASMMPPFDARLLPAKLAGAGEALWIIASLRGIVPPLEALSCYAENCAASSPTGRFLSAVHTTLFQPSPMLDLVGWSGP</sequence>
<dbReference type="Proteomes" id="UP001138751">
    <property type="component" value="Unassembled WGS sequence"/>
</dbReference>
<feature type="transmembrane region" description="Helical" evidence="1">
    <location>
        <begin position="71"/>
        <end position="97"/>
    </location>
</feature>
<dbReference type="EMBL" id="JAAEDM010000046">
    <property type="protein sequence ID" value="MBR0672640.1"/>
    <property type="molecule type" value="Genomic_DNA"/>
</dbReference>
<gene>
    <name evidence="2" type="ORF">GXW76_15785</name>
</gene>
<proteinExistence type="predicted"/>
<feature type="transmembrane region" description="Helical" evidence="1">
    <location>
        <begin position="189"/>
        <end position="207"/>
    </location>
</feature>
<feature type="transmembrane region" description="Helical" evidence="1">
    <location>
        <begin position="109"/>
        <end position="129"/>
    </location>
</feature>
<dbReference type="AlphaFoldDB" id="A0A9X9WZR1"/>
<reference evidence="2" key="2">
    <citation type="journal article" date="2021" name="Syst. Appl. Microbiol.">
        <title>Roseomonas hellenica sp. nov., isolated from roots of wild-growing Alkanna tinctoria.</title>
        <authorList>
            <person name="Rat A."/>
            <person name="Naranjo H.D."/>
            <person name="Lebbe L."/>
            <person name="Cnockaert M."/>
            <person name="Krigas N."/>
            <person name="Grigoriadou K."/>
            <person name="Maloupa E."/>
            <person name="Willems A."/>
        </authorList>
    </citation>
    <scope>NUCLEOTIDE SEQUENCE</scope>
    <source>
        <strain evidence="2">LMG 31231</strain>
    </source>
</reference>
<keyword evidence="1" id="KW-1133">Transmembrane helix</keyword>
<reference evidence="2" key="1">
    <citation type="submission" date="2020-01" db="EMBL/GenBank/DDBJ databases">
        <authorList>
            <person name="Rat A."/>
        </authorList>
    </citation>
    <scope>NUCLEOTIDE SEQUENCE</scope>
    <source>
        <strain evidence="2">LMG 31231</strain>
    </source>
</reference>
<feature type="transmembrane region" description="Helical" evidence="1">
    <location>
        <begin position="219"/>
        <end position="240"/>
    </location>
</feature>
<protein>
    <submittedName>
        <fullName evidence="2">Uncharacterized protein</fullName>
    </submittedName>
</protein>
<feature type="transmembrane region" description="Helical" evidence="1">
    <location>
        <begin position="141"/>
        <end position="157"/>
    </location>
</feature>
<organism evidence="2 3">
    <name type="scientific">Neoroseomonas soli</name>
    <dbReference type="NCBI Taxonomy" id="1081025"/>
    <lineage>
        <taxon>Bacteria</taxon>
        <taxon>Pseudomonadati</taxon>
        <taxon>Pseudomonadota</taxon>
        <taxon>Alphaproteobacteria</taxon>
        <taxon>Acetobacterales</taxon>
        <taxon>Acetobacteraceae</taxon>
        <taxon>Neoroseomonas</taxon>
    </lineage>
</organism>
<keyword evidence="1" id="KW-0812">Transmembrane</keyword>
<dbReference type="RefSeq" id="WP_211863059.1">
    <property type="nucleotide sequence ID" value="NZ_JAAEDM010000046.1"/>
</dbReference>
<evidence type="ECO:0000313" key="2">
    <source>
        <dbReference type="EMBL" id="MBR0672640.1"/>
    </source>
</evidence>
<keyword evidence="1" id="KW-0472">Membrane</keyword>
<feature type="transmembrane region" description="Helical" evidence="1">
    <location>
        <begin position="12"/>
        <end position="28"/>
    </location>
</feature>
<keyword evidence="3" id="KW-1185">Reference proteome</keyword>
<evidence type="ECO:0000256" key="1">
    <source>
        <dbReference type="SAM" id="Phobius"/>
    </source>
</evidence>
<name>A0A9X9WZR1_9PROT</name>
<accession>A0A9X9WZR1</accession>
<comment type="caution">
    <text evidence="2">The sequence shown here is derived from an EMBL/GenBank/DDBJ whole genome shotgun (WGS) entry which is preliminary data.</text>
</comment>